<proteinExistence type="predicted"/>
<sequence length="348" mass="37366">MYTNVGTVNAGVITNPAPMMPMASGVPVMDEAGIKSGGAFLVSELEKRDPMIRKPLTAVTYPRDIVIKSGGGWVDYVSAMSVAYGITGGAGNGPVTAGGANGLPIVQASVDKGLYKAHVFAVALRVMFQDMQRSNFIGRSLDQMLTDGVRMAYDKHNDQLVYTGLSEYGTTGLINNPDAVETTVAAGAGGKTNWADKTPDEILADINTAITATWAAAAYDLDAIPNHILIPYEEYTYILTTKVTELATETIYDYVMRNNVATKNGGSLFIGATSWCKGAGTSTTDRMVVYVNKERYVKMDELVPLSRIMSAPNVAYVCYDTAYMANLSEVQIMYPQTITYWDGIGGAV</sequence>
<accession>A0A1Y4LAQ1</accession>
<dbReference type="EMBL" id="NFKK01000024">
    <property type="protein sequence ID" value="OUP51122.1"/>
    <property type="molecule type" value="Genomic_DNA"/>
</dbReference>
<comment type="caution">
    <text evidence="1">The sequence shown here is derived from an EMBL/GenBank/DDBJ whole genome shotgun (WGS) entry which is preliminary data.</text>
</comment>
<organism evidence="1 2">
    <name type="scientific">Butyricicoccus pullicaecorum</name>
    <dbReference type="NCBI Taxonomy" id="501571"/>
    <lineage>
        <taxon>Bacteria</taxon>
        <taxon>Bacillati</taxon>
        <taxon>Bacillota</taxon>
        <taxon>Clostridia</taxon>
        <taxon>Eubacteriales</taxon>
        <taxon>Butyricicoccaceae</taxon>
        <taxon>Butyricicoccus</taxon>
    </lineage>
</organism>
<name>A0A1Y4LAQ1_9FIRM</name>
<dbReference type="AlphaFoldDB" id="A0A1Y4LAQ1"/>
<evidence type="ECO:0000313" key="2">
    <source>
        <dbReference type="Proteomes" id="UP000195897"/>
    </source>
</evidence>
<dbReference type="RefSeq" id="WP_087374594.1">
    <property type="nucleotide sequence ID" value="NZ_NFKK01000024.1"/>
</dbReference>
<evidence type="ECO:0008006" key="3">
    <source>
        <dbReference type="Google" id="ProtNLM"/>
    </source>
</evidence>
<evidence type="ECO:0000313" key="1">
    <source>
        <dbReference type="EMBL" id="OUP51122.1"/>
    </source>
</evidence>
<protein>
    <recommendedName>
        <fullName evidence="3">DUF2184 domain-containing protein</fullName>
    </recommendedName>
</protein>
<dbReference type="Pfam" id="PF09950">
    <property type="entry name" value="Major_capside"/>
    <property type="match status" value="1"/>
</dbReference>
<reference evidence="2" key="1">
    <citation type="submission" date="2017-04" db="EMBL/GenBank/DDBJ databases">
        <title>Function of individual gut microbiota members based on whole genome sequencing of pure cultures obtained from chicken caecum.</title>
        <authorList>
            <person name="Medvecky M."/>
            <person name="Cejkova D."/>
            <person name="Polansky O."/>
            <person name="Karasova D."/>
            <person name="Kubasova T."/>
            <person name="Cizek A."/>
            <person name="Rychlik I."/>
        </authorList>
    </citation>
    <scope>NUCLEOTIDE SEQUENCE [LARGE SCALE GENOMIC DNA]</scope>
    <source>
        <strain evidence="2">An180</strain>
    </source>
</reference>
<dbReference type="InterPro" id="IPR020049">
    <property type="entry name" value="Major_capsid-like"/>
</dbReference>
<gene>
    <name evidence="1" type="ORF">B5F17_13400</name>
</gene>
<dbReference type="Proteomes" id="UP000195897">
    <property type="component" value="Unassembled WGS sequence"/>
</dbReference>
<dbReference type="PIRSF" id="PIRSF029202">
    <property type="entry name" value="UCP029202"/>
    <property type="match status" value="1"/>
</dbReference>